<evidence type="ECO:0000313" key="2">
    <source>
        <dbReference type="Proteomes" id="UP000367750"/>
    </source>
</evidence>
<comment type="caution">
    <text evidence="1">The sequence shown here is derived from an EMBL/GenBank/DDBJ whole genome shotgun (WGS) entry which is preliminary data.</text>
</comment>
<dbReference type="AlphaFoldDB" id="A0A5J5GIV3"/>
<sequence length="106" mass="11045">MNETHPDQIRRTVRSRYQPIAAAAIQASGPAKNVGSCCGAPTDFNEISARLGYASDELQAVPEGANLGLGCGNPQAIAGLQPGECVLDLGRAIGRFSQRLGTGKKH</sequence>
<evidence type="ECO:0000313" key="1">
    <source>
        <dbReference type="EMBL" id="KAA9007552.1"/>
    </source>
</evidence>
<keyword evidence="2" id="KW-1185">Reference proteome</keyword>
<dbReference type="Proteomes" id="UP000367750">
    <property type="component" value="Unassembled WGS sequence"/>
</dbReference>
<reference evidence="1 2" key="1">
    <citation type="submission" date="2019-09" db="EMBL/GenBank/DDBJ databases">
        <title>Bacillus ochoae sp. nov., Paenibacillus whitsoniae sp. nov., Paenibacillus spiritus sp. nov. Isolated from the Mars Exploration Rover during spacecraft assembly.</title>
        <authorList>
            <person name="Seuylemezian A."/>
            <person name="Vaishampayan P."/>
        </authorList>
    </citation>
    <scope>NUCLEOTIDE SEQUENCE [LARGE SCALE GENOMIC DNA]</scope>
    <source>
        <strain evidence="1 2">MER_111</strain>
    </source>
</reference>
<proteinExistence type="predicted"/>
<accession>A0A5J5GIV3</accession>
<evidence type="ECO:0008006" key="3">
    <source>
        <dbReference type="Google" id="ProtNLM"/>
    </source>
</evidence>
<name>A0A5J5GIV3_9BACL</name>
<dbReference type="EMBL" id="VYKK01000004">
    <property type="protein sequence ID" value="KAA9007552.1"/>
    <property type="molecule type" value="Genomic_DNA"/>
</dbReference>
<gene>
    <name evidence="1" type="ORF">F4V43_03410</name>
</gene>
<dbReference type="RefSeq" id="WP_150456842.1">
    <property type="nucleotide sequence ID" value="NZ_VYKK01000004.1"/>
</dbReference>
<organism evidence="1 2">
    <name type="scientific">Paenibacillus spiritus</name>
    <dbReference type="NCBI Taxonomy" id="2496557"/>
    <lineage>
        <taxon>Bacteria</taxon>
        <taxon>Bacillati</taxon>
        <taxon>Bacillota</taxon>
        <taxon>Bacilli</taxon>
        <taxon>Bacillales</taxon>
        <taxon>Paenibacillaceae</taxon>
        <taxon>Paenibacillus</taxon>
    </lineage>
</organism>
<protein>
    <recommendedName>
        <fullName evidence="3">Arsenite S-adenosylmethyltransferase</fullName>
    </recommendedName>
</protein>
<dbReference type="OrthoDB" id="43862at2"/>